<dbReference type="PANTHER" id="PTHR43767">
    <property type="entry name" value="LONG-CHAIN-FATTY-ACID--COA LIGASE"/>
    <property type="match status" value="1"/>
</dbReference>
<dbReference type="NCBIfam" id="NF004837">
    <property type="entry name" value="PRK06187.1"/>
    <property type="match status" value="1"/>
</dbReference>
<evidence type="ECO:0000259" key="4">
    <source>
        <dbReference type="Pfam" id="PF00501"/>
    </source>
</evidence>
<dbReference type="RefSeq" id="WP_093343935.1">
    <property type="nucleotide sequence ID" value="NZ_FOUY01000015.1"/>
</dbReference>
<keyword evidence="2" id="KW-0436">Ligase</keyword>
<accession>A0A1I4ZMA5</accession>
<feature type="region of interest" description="Disordered" evidence="3">
    <location>
        <begin position="315"/>
        <end position="338"/>
    </location>
</feature>
<evidence type="ECO:0000256" key="3">
    <source>
        <dbReference type="SAM" id="MobiDB-lite"/>
    </source>
</evidence>
<dbReference type="OrthoDB" id="9803968at2"/>
<dbReference type="STRING" id="260086.SAMN05216207_1015134"/>
<dbReference type="InterPro" id="IPR050237">
    <property type="entry name" value="ATP-dep_AMP-bd_enzyme"/>
</dbReference>
<dbReference type="Gene3D" id="3.40.50.12780">
    <property type="entry name" value="N-terminal domain of ligase-like"/>
    <property type="match status" value="1"/>
</dbReference>
<evidence type="ECO:0000313" key="7">
    <source>
        <dbReference type="Proteomes" id="UP000199614"/>
    </source>
</evidence>
<dbReference type="InterPro" id="IPR025110">
    <property type="entry name" value="AMP-bd_C"/>
</dbReference>
<dbReference type="InterPro" id="IPR045851">
    <property type="entry name" value="AMP-bd_C_sf"/>
</dbReference>
<dbReference type="Pfam" id="PF00501">
    <property type="entry name" value="AMP-binding"/>
    <property type="match status" value="1"/>
</dbReference>
<reference evidence="6 7" key="1">
    <citation type="submission" date="2016-10" db="EMBL/GenBank/DDBJ databases">
        <authorList>
            <person name="de Groot N.N."/>
        </authorList>
    </citation>
    <scope>NUCLEOTIDE SEQUENCE [LARGE SCALE GENOMIC DNA]</scope>
    <source>
        <strain evidence="6 7">CGMCC 4.1877</strain>
    </source>
</reference>
<feature type="domain" description="AMP-binding enzyme C-terminal" evidence="5">
    <location>
        <begin position="433"/>
        <end position="507"/>
    </location>
</feature>
<dbReference type="InterPro" id="IPR042099">
    <property type="entry name" value="ANL_N_sf"/>
</dbReference>
<keyword evidence="7" id="KW-1185">Reference proteome</keyword>
<dbReference type="InterPro" id="IPR020845">
    <property type="entry name" value="AMP-binding_CS"/>
</dbReference>
<name>A0A1I4ZMA5_PSUAM</name>
<dbReference type="Proteomes" id="UP000199614">
    <property type="component" value="Unassembled WGS sequence"/>
</dbReference>
<dbReference type="Pfam" id="PF13193">
    <property type="entry name" value="AMP-binding_C"/>
    <property type="match status" value="1"/>
</dbReference>
<protein>
    <submittedName>
        <fullName evidence="6">Fatty-acyl-CoA synthase</fullName>
    </submittedName>
</protein>
<dbReference type="InterPro" id="IPR000873">
    <property type="entry name" value="AMP-dep_synth/lig_dom"/>
</dbReference>
<dbReference type="PANTHER" id="PTHR43767:SF11">
    <property type="entry name" value="MEDIUM-CHAIN-FATTY-ACID--COA LIGASE"/>
    <property type="match status" value="1"/>
</dbReference>
<evidence type="ECO:0000259" key="5">
    <source>
        <dbReference type="Pfam" id="PF13193"/>
    </source>
</evidence>
<dbReference type="AlphaFoldDB" id="A0A1I4ZMA5"/>
<evidence type="ECO:0000313" key="6">
    <source>
        <dbReference type="EMBL" id="SFN51109.1"/>
    </source>
</evidence>
<gene>
    <name evidence="6" type="ORF">SAMN05216207_1015134</name>
</gene>
<dbReference type="EMBL" id="FOUY01000015">
    <property type="protein sequence ID" value="SFN51109.1"/>
    <property type="molecule type" value="Genomic_DNA"/>
</dbReference>
<proteinExistence type="inferred from homology"/>
<dbReference type="Gene3D" id="3.30.300.30">
    <property type="match status" value="1"/>
</dbReference>
<dbReference type="GO" id="GO:0016877">
    <property type="term" value="F:ligase activity, forming carbon-sulfur bonds"/>
    <property type="evidence" value="ECO:0007669"/>
    <property type="project" value="UniProtKB-ARBA"/>
</dbReference>
<dbReference type="SUPFAM" id="SSF56801">
    <property type="entry name" value="Acetyl-CoA synthetase-like"/>
    <property type="match status" value="1"/>
</dbReference>
<dbReference type="PROSITE" id="PS00455">
    <property type="entry name" value="AMP_BINDING"/>
    <property type="match status" value="1"/>
</dbReference>
<dbReference type="FunFam" id="3.30.300.30:FF:000008">
    <property type="entry name" value="2,3-dihydroxybenzoate-AMP ligase"/>
    <property type="match status" value="1"/>
</dbReference>
<evidence type="ECO:0000256" key="1">
    <source>
        <dbReference type="ARBA" id="ARBA00006432"/>
    </source>
</evidence>
<feature type="domain" description="AMP-dependent synthetase/ligase" evidence="4">
    <location>
        <begin position="11"/>
        <end position="384"/>
    </location>
</feature>
<evidence type="ECO:0000256" key="2">
    <source>
        <dbReference type="ARBA" id="ARBA00022598"/>
    </source>
</evidence>
<comment type="similarity">
    <text evidence="1">Belongs to the ATP-dependent AMP-binding enzyme family.</text>
</comment>
<sequence>MTELLITDFAERARRHHPHREIVAYARGEEVLRYDYARYCERVARLAGALQRLGVRPGDRVGSLCWNHHRHLELYAAVPLAGAVLHTLNLRLSAEEIAYIAGHADDRLIVADTDLMPLLDGVDPELGVLDSGEAYEALVEQGPPLTTPPERSEHDLAVLCYTSGTTGRPKGVGYPHRGLYLHTFAACMVDGHAVSGRDTVLHVVPLFHANAWGVPFAATMVGAKQVLPGPHPTVPEIARIVERERVTYLGMVPTVATDLLEHVRTHGTDFSSVRALVLGGSTPSLELIRGWEERGVPVFQGWGMTEISPMATFTRETDPTATDPAAGDSPGAAEERYRRTRGQGRLLPGLQWRIVDDDGAELPRDGVASGELLIRGPWVASSYYLGEAPDRFVDGWLRTGDVATIDPAGRLRIVDRAKDLIKSGGEWISSMALEEALLADPDVAEAAVVAVPHQRWQERPLAVVVLRQGSRAGGEQLLSRLGGRVPRWWLPTDVVTVDALPRTSVGKTDKRRLRTQYAGTTGKE</sequence>
<organism evidence="6 7">
    <name type="scientific">Pseudonocardia ammonioxydans</name>
    <dbReference type="NCBI Taxonomy" id="260086"/>
    <lineage>
        <taxon>Bacteria</taxon>
        <taxon>Bacillati</taxon>
        <taxon>Actinomycetota</taxon>
        <taxon>Actinomycetes</taxon>
        <taxon>Pseudonocardiales</taxon>
        <taxon>Pseudonocardiaceae</taxon>
        <taxon>Pseudonocardia</taxon>
    </lineage>
</organism>